<evidence type="ECO:0000256" key="5">
    <source>
        <dbReference type="ARBA" id="ARBA00023157"/>
    </source>
</evidence>
<gene>
    <name evidence="9" type="ORF">OESDEN_23646</name>
</gene>
<feature type="compositionally biased region" description="Low complexity" evidence="7">
    <location>
        <begin position="103"/>
        <end position="115"/>
    </location>
</feature>
<feature type="region of interest" description="Disordered" evidence="7">
    <location>
        <begin position="24"/>
        <end position="54"/>
    </location>
</feature>
<evidence type="ECO:0000256" key="6">
    <source>
        <dbReference type="ARBA" id="ARBA00023180"/>
    </source>
</evidence>
<dbReference type="EMBL" id="KN611462">
    <property type="protein sequence ID" value="KHJ76734.1"/>
    <property type="molecule type" value="Genomic_DNA"/>
</dbReference>
<feature type="compositionally biased region" description="Pro residues" evidence="7">
    <location>
        <begin position="30"/>
        <end position="43"/>
    </location>
</feature>
<evidence type="ECO:0000313" key="10">
    <source>
        <dbReference type="Proteomes" id="UP000053660"/>
    </source>
</evidence>
<keyword evidence="4" id="KW-0677">Repeat</keyword>
<feature type="domain" description="Chitin-binding type-2" evidence="8">
    <location>
        <begin position="133"/>
        <end position="186"/>
    </location>
</feature>
<dbReference type="SMART" id="SM00494">
    <property type="entry name" value="ChtBD2"/>
    <property type="match status" value="2"/>
</dbReference>
<dbReference type="Proteomes" id="UP000053660">
    <property type="component" value="Unassembled WGS sequence"/>
</dbReference>
<sequence>MFQKCPEKLVFNKEKGYCDYPESCSGGVPPAEPSPTPAQPTQPPAQSQASPSNIDCAGKQTGYYANGCSSDFVYCSEGVATQMKCPESLVFNEKKGYCDYPESCSSTAPPATAQPGPTPTPSQPPSLSPPSSAVDCTGRPNGHYSNGCTADFVYCSEGTATKMKCPLSLVFNGKKGYCDYPESCSSDVPPDAVSASANSAPS</sequence>
<feature type="compositionally biased region" description="Pro residues" evidence="7">
    <location>
        <begin position="116"/>
        <end position="128"/>
    </location>
</feature>
<evidence type="ECO:0000256" key="1">
    <source>
        <dbReference type="ARBA" id="ARBA00022473"/>
    </source>
</evidence>
<organism evidence="9 10">
    <name type="scientific">Oesophagostomum dentatum</name>
    <name type="common">Nodular worm</name>
    <dbReference type="NCBI Taxonomy" id="61180"/>
    <lineage>
        <taxon>Eukaryota</taxon>
        <taxon>Metazoa</taxon>
        <taxon>Ecdysozoa</taxon>
        <taxon>Nematoda</taxon>
        <taxon>Chromadorea</taxon>
        <taxon>Rhabditida</taxon>
        <taxon>Rhabditina</taxon>
        <taxon>Rhabditomorpha</taxon>
        <taxon>Strongyloidea</taxon>
        <taxon>Strongylidae</taxon>
        <taxon>Oesophagostomum</taxon>
    </lineage>
</organism>
<evidence type="ECO:0000256" key="3">
    <source>
        <dbReference type="ARBA" id="ARBA00022729"/>
    </source>
</evidence>
<keyword evidence="2" id="KW-0147">Chitin-binding</keyword>
<dbReference type="Pfam" id="PF01607">
    <property type="entry name" value="CBM_14"/>
    <property type="match status" value="2"/>
</dbReference>
<dbReference type="PANTHER" id="PTHR23301">
    <property type="entry name" value="CHITIN BINDING PERITROPHIN-A"/>
    <property type="match status" value="1"/>
</dbReference>
<dbReference type="InterPro" id="IPR002557">
    <property type="entry name" value="Chitin-bd_dom"/>
</dbReference>
<keyword evidence="3" id="KW-0732">Signal</keyword>
<name>A0A0B1RVL9_OESDE</name>
<dbReference type="PROSITE" id="PS50940">
    <property type="entry name" value="CHIT_BIND_II"/>
    <property type="match status" value="2"/>
</dbReference>
<dbReference type="OrthoDB" id="5914859at2759"/>
<dbReference type="InterPro" id="IPR036508">
    <property type="entry name" value="Chitin-bd_dom_sf"/>
</dbReference>
<keyword evidence="5" id="KW-1015">Disulfide bond</keyword>
<keyword evidence="1" id="KW-0217">Developmental protein</keyword>
<reference evidence="9 10" key="1">
    <citation type="submission" date="2014-03" db="EMBL/GenBank/DDBJ databases">
        <title>Draft genome of the hookworm Oesophagostomum dentatum.</title>
        <authorList>
            <person name="Mitreva M."/>
        </authorList>
    </citation>
    <scope>NUCLEOTIDE SEQUENCE [LARGE SCALE GENOMIC DNA]</scope>
    <source>
        <strain evidence="9 10">OD-Hann</strain>
    </source>
</reference>
<dbReference type="GO" id="GO:0005576">
    <property type="term" value="C:extracellular region"/>
    <property type="evidence" value="ECO:0007669"/>
    <property type="project" value="InterPro"/>
</dbReference>
<feature type="non-terminal residue" evidence="9">
    <location>
        <position position="202"/>
    </location>
</feature>
<protein>
    <submittedName>
        <fullName evidence="9">Chitin binding Peritrophin-A domain protein</fullName>
    </submittedName>
</protein>
<proteinExistence type="predicted"/>
<evidence type="ECO:0000256" key="7">
    <source>
        <dbReference type="SAM" id="MobiDB-lite"/>
    </source>
</evidence>
<dbReference type="GO" id="GO:0008061">
    <property type="term" value="F:chitin binding"/>
    <property type="evidence" value="ECO:0007669"/>
    <property type="project" value="UniProtKB-KW"/>
</dbReference>
<dbReference type="PANTHER" id="PTHR23301:SF0">
    <property type="entry name" value="CHITIN-BINDING TYPE-2 DOMAIN-CONTAINING PROTEIN-RELATED"/>
    <property type="match status" value="1"/>
</dbReference>
<evidence type="ECO:0000256" key="4">
    <source>
        <dbReference type="ARBA" id="ARBA00022737"/>
    </source>
</evidence>
<evidence type="ECO:0000313" key="9">
    <source>
        <dbReference type="EMBL" id="KHJ76734.1"/>
    </source>
</evidence>
<dbReference type="SUPFAM" id="SSF57625">
    <property type="entry name" value="Invertebrate chitin-binding proteins"/>
    <property type="match status" value="2"/>
</dbReference>
<feature type="region of interest" description="Disordered" evidence="7">
    <location>
        <begin position="103"/>
        <end position="138"/>
    </location>
</feature>
<evidence type="ECO:0000259" key="8">
    <source>
        <dbReference type="PROSITE" id="PS50940"/>
    </source>
</evidence>
<keyword evidence="6" id="KW-0325">Glycoprotein</keyword>
<dbReference type="AlphaFoldDB" id="A0A0B1RVL9"/>
<evidence type="ECO:0000256" key="2">
    <source>
        <dbReference type="ARBA" id="ARBA00022669"/>
    </source>
</evidence>
<keyword evidence="10" id="KW-1185">Reference proteome</keyword>
<feature type="domain" description="Chitin-binding type-2" evidence="8">
    <location>
        <begin position="53"/>
        <end position="106"/>
    </location>
</feature>
<dbReference type="Gene3D" id="2.170.140.10">
    <property type="entry name" value="Chitin binding domain"/>
    <property type="match status" value="3"/>
</dbReference>
<accession>A0A0B1RVL9</accession>
<dbReference type="InterPro" id="IPR051940">
    <property type="entry name" value="Chitin_bind-dev_reg"/>
</dbReference>